<organism evidence="4 5">
    <name type="scientific">Ilyomonas limi</name>
    <dbReference type="NCBI Taxonomy" id="2575867"/>
    <lineage>
        <taxon>Bacteria</taxon>
        <taxon>Pseudomonadati</taxon>
        <taxon>Bacteroidota</taxon>
        <taxon>Chitinophagia</taxon>
        <taxon>Chitinophagales</taxon>
        <taxon>Chitinophagaceae</taxon>
        <taxon>Ilyomonas</taxon>
    </lineage>
</organism>
<evidence type="ECO:0000259" key="3">
    <source>
        <dbReference type="Pfam" id="PF12770"/>
    </source>
</evidence>
<dbReference type="SMART" id="SM00028">
    <property type="entry name" value="TPR"/>
    <property type="match status" value="4"/>
</dbReference>
<proteinExistence type="predicted"/>
<dbReference type="PROSITE" id="PS50005">
    <property type="entry name" value="TPR"/>
    <property type="match status" value="1"/>
</dbReference>
<keyword evidence="2" id="KW-1133">Transmembrane helix</keyword>
<dbReference type="Pfam" id="PF12770">
    <property type="entry name" value="CHAT"/>
    <property type="match status" value="1"/>
</dbReference>
<keyword evidence="5" id="KW-1185">Reference proteome</keyword>
<dbReference type="SUPFAM" id="SSF48452">
    <property type="entry name" value="TPR-like"/>
    <property type="match status" value="1"/>
</dbReference>
<accession>A0A4U3L992</accession>
<keyword evidence="1" id="KW-0802">TPR repeat</keyword>
<protein>
    <submittedName>
        <fullName evidence="4">CHAT domain-containing protein</fullName>
    </submittedName>
</protein>
<dbReference type="Gene3D" id="1.25.40.10">
    <property type="entry name" value="Tetratricopeptide repeat domain"/>
    <property type="match status" value="2"/>
</dbReference>
<dbReference type="InterPro" id="IPR024983">
    <property type="entry name" value="CHAT_dom"/>
</dbReference>
<dbReference type="RefSeq" id="WP_137260131.1">
    <property type="nucleotide sequence ID" value="NZ_SZQL01000001.1"/>
</dbReference>
<reference evidence="4 5" key="1">
    <citation type="submission" date="2019-05" db="EMBL/GenBank/DDBJ databases">
        <title>Panacibacter sp. strain 17mud1-8 Genome sequencing and assembly.</title>
        <authorList>
            <person name="Chhetri G."/>
        </authorList>
    </citation>
    <scope>NUCLEOTIDE SEQUENCE [LARGE SCALE GENOMIC DNA]</scope>
    <source>
        <strain evidence="4 5">17mud1-8</strain>
    </source>
</reference>
<dbReference type="OrthoDB" id="9771112at2"/>
<dbReference type="EMBL" id="SZQL01000001">
    <property type="protein sequence ID" value="TKK71891.1"/>
    <property type="molecule type" value="Genomic_DNA"/>
</dbReference>
<evidence type="ECO:0000256" key="1">
    <source>
        <dbReference type="PROSITE-ProRule" id="PRU00339"/>
    </source>
</evidence>
<gene>
    <name evidence="4" type="ORF">FC093_02415</name>
</gene>
<feature type="domain" description="CHAT" evidence="3">
    <location>
        <begin position="615"/>
        <end position="885"/>
    </location>
</feature>
<evidence type="ECO:0000256" key="2">
    <source>
        <dbReference type="SAM" id="Phobius"/>
    </source>
</evidence>
<feature type="transmembrane region" description="Helical" evidence="2">
    <location>
        <begin position="893"/>
        <end position="913"/>
    </location>
</feature>
<dbReference type="PANTHER" id="PTHR10098">
    <property type="entry name" value="RAPSYN-RELATED"/>
    <property type="match status" value="1"/>
</dbReference>
<evidence type="ECO:0000313" key="5">
    <source>
        <dbReference type="Proteomes" id="UP000305848"/>
    </source>
</evidence>
<dbReference type="AlphaFoldDB" id="A0A4U3L992"/>
<comment type="caution">
    <text evidence="4">The sequence shown here is derived from an EMBL/GenBank/DDBJ whole genome shotgun (WGS) entry which is preliminary data.</text>
</comment>
<evidence type="ECO:0000313" key="4">
    <source>
        <dbReference type="EMBL" id="TKK71891.1"/>
    </source>
</evidence>
<dbReference type="InterPro" id="IPR011990">
    <property type="entry name" value="TPR-like_helical_dom_sf"/>
</dbReference>
<feature type="repeat" description="TPR" evidence="1">
    <location>
        <begin position="158"/>
        <end position="191"/>
    </location>
</feature>
<sequence>MKKKLLLAFIAVCWLIFIQLRSQEENNLPSYQQLFNRAEALFNGPATDSTDSVALSYYNRIAAALHPNASNAILLYNCYERAGILKQGLDYLPEEILQHYYAGLRIQTTFHLSDSILFRLLLSAGNVHYTNGLFDSAVYYFSRAEKIINRYPAAGLAGDLYNSLGALYNEAGNYVQSGIYFCKALELTRQQHSYDEAIFAMSANVASAVRASGYPDSALQLYKKLLDYTQPSLAIVNNISEIYLTKNQSDSALYYLRIVKDIKGFYAIAIHNAFAQAYMQKGDTAQAANHLQSATTFYTANNQQIKNNYYGATQKYFGDLRMLEGKLQAALPYYQQAIIQYNFKFNDSNVFANPGNFIGDFASYNLFNVLTAKAACFATLYNQAKDTKYFKAAVSTYDSAFALSDYIKKSIDNDEARLFIADKVFDAYSKAVDFIMTSNHQENDIIHALEWISKSRATSLAISLKENTIKQYAGLPDTLLQKEENYKISISRMKLQLQRSTDTAEQARLLSAINTASLQLQTIDNTLKEFPNYYRQKFAADNIDIRTIQKKVLDNNTAAICYFKGANKLYAFVIKHNTIVVHEIDSDAILEKNIDSYVRQLTGADVGKAYDENAAMYLYGTLVQPFAGDINDITSLVIIPDQNLINVPFEAFQKANSKYLIQDYTITYQYALPFLQKESLTLDKDKAIAFAPFANSNTNATMSVLPSSVKEISRFPKHAQLLNKAATKDTFLFVAGNASAIHLATHAAVNFQEPENSYIAFYKQSKADSGYKIFAHELYNLQLRHTKFVFLSACETGSGKVSRSEGSLSLSRAFAFAGCPNVITSLWKAEDKSTAYISEHFYRYIDKGYTYALALQKAKTDLLADELMSQFHSPAYWSHLIFIGDVQEEQSAVAWWIVAASIVVISIMIILFYKRKKYVL</sequence>
<keyword evidence="2" id="KW-0812">Transmembrane</keyword>
<keyword evidence="2" id="KW-0472">Membrane</keyword>
<dbReference type="InterPro" id="IPR019734">
    <property type="entry name" value="TPR_rpt"/>
</dbReference>
<name>A0A4U3L992_9BACT</name>
<dbReference type="Proteomes" id="UP000305848">
    <property type="component" value="Unassembled WGS sequence"/>
</dbReference>